<proteinExistence type="inferred from homology"/>
<dbReference type="InterPro" id="IPR011344">
    <property type="entry name" value="ssDNA-bd"/>
</dbReference>
<evidence type="ECO:0000256" key="1">
    <source>
        <dbReference type="ARBA" id="ARBA00023125"/>
    </source>
</evidence>
<dbReference type="GO" id="GO:0003677">
    <property type="term" value="F:DNA binding"/>
    <property type="evidence" value="ECO:0007669"/>
    <property type="project" value="UniProtKB-KW"/>
</dbReference>
<dbReference type="EMBL" id="JAQFWP010000011">
    <property type="protein sequence ID" value="MDA2804461.1"/>
    <property type="molecule type" value="Genomic_DNA"/>
</dbReference>
<protein>
    <recommendedName>
        <fullName evidence="2 3">Single-stranded DNA-binding protein</fullName>
        <shortName evidence="2">SSB</shortName>
    </recommendedName>
</protein>
<evidence type="ECO:0000313" key="4">
    <source>
        <dbReference type="EMBL" id="MDA2804461.1"/>
    </source>
</evidence>
<dbReference type="PROSITE" id="PS50935">
    <property type="entry name" value="SSB"/>
    <property type="match status" value="1"/>
</dbReference>
<dbReference type="PANTHER" id="PTHR10302">
    <property type="entry name" value="SINGLE-STRANDED DNA-BINDING PROTEIN"/>
    <property type="match status" value="1"/>
</dbReference>
<comment type="caution">
    <text evidence="4">The sequence shown here is derived from an EMBL/GenBank/DDBJ whole genome shotgun (WGS) entry which is preliminary data.</text>
</comment>
<evidence type="ECO:0000256" key="3">
    <source>
        <dbReference type="PIRNR" id="PIRNR002070"/>
    </source>
</evidence>
<keyword evidence="5" id="KW-1185">Reference proteome</keyword>
<dbReference type="InterPro" id="IPR000424">
    <property type="entry name" value="Primosome_PriB/ssb"/>
</dbReference>
<gene>
    <name evidence="4" type="primary">ssb</name>
    <name evidence="4" type="ORF">O4U47_08055</name>
</gene>
<organism evidence="4 5">
    <name type="scientific">Nocardiopsis suaedae</name>
    <dbReference type="NCBI Taxonomy" id="3018444"/>
    <lineage>
        <taxon>Bacteria</taxon>
        <taxon>Bacillati</taxon>
        <taxon>Actinomycetota</taxon>
        <taxon>Actinomycetes</taxon>
        <taxon>Streptosporangiales</taxon>
        <taxon>Nocardiopsidaceae</taxon>
        <taxon>Nocardiopsis</taxon>
    </lineage>
</organism>
<accession>A0ABT4TIG2</accession>
<evidence type="ECO:0000256" key="2">
    <source>
        <dbReference type="HAMAP-Rule" id="MF_00984"/>
    </source>
</evidence>
<keyword evidence="1 2" id="KW-0238">DNA-binding</keyword>
<dbReference type="Pfam" id="PF00436">
    <property type="entry name" value="SSB"/>
    <property type="match status" value="1"/>
</dbReference>
<dbReference type="PIRSF" id="PIRSF002070">
    <property type="entry name" value="SSB"/>
    <property type="match status" value="1"/>
</dbReference>
<dbReference type="Gene3D" id="2.40.50.140">
    <property type="entry name" value="Nucleic acid-binding proteins"/>
    <property type="match status" value="1"/>
</dbReference>
<dbReference type="CDD" id="cd04496">
    <property type="entry name" value="SSB_OBF"/>
    <property type="match status" value="1"/>
</dbReference>
<dbReference type="InterPro" id="IPR012340">
    <property type="entry name" value="NA-bd_OB-fold"/>
</dbReference>
<dbReference type="Proteomes" id="UP001165685">
    <property type="component" value="Unassembled WGS sequence"/>
</dbReference>
<dbReference type="PANTHER" id="PTHR10302:SF27">
    <property type="entry name" value="SINGLE-STRANDED DNA-BINDING PROTEIN"/>
    <property type="match status" value="1"/>
</dbReference>
<sequence>MANETALTLTGNLTRDPEVRWLEGGTPVASFHVASTPRYFAREASEWRDGEPLFLRCSAWRALAEHVAESLGKGDRVIVTGRLKQRAFTGEDGENRTLFELEVDDIGPSLRWATTAVTKTRGTAAPAAGQSAPGDRPPF</sequence>
<dbReference type="SUPFAM" id="SSF50249">
    <property type="entry name" value="Nucleic acid-binding proteins"/>
    <property type="match status" value="1"/>
</dbReference>
<reference evidence="4" key="1">
    <citation type="submission" date="2023-01" db="EMBL/GenBank/DDBJ databases">
        <title>Draft genome sequence of Nocardiopsis sp. LSu2-4 isolated from halophytes.</title>
        <authorList>
            <person name="Duangmal K."/>
            <person name="Chantavorakit T."/>
        </authorList>
    </citation>
    <scope>NUCLEOTIDE SEQUENCE</scope>
    <source>
        <strain evidence="4">LSu2-4</strain>
    </source>
</reference>
<evidence type="ECO:0000313" key="5">
    <source>
        <dbReference type="Proteomes" id="UP001165685"/>
    </source>
</evidence>
<name>A0ABT4TIG2_9ACTN</name>
<comment type="caution">
    <text evidence="2">Lacks conserved residue(s) required for the propagation of feature annotation.</text>
</comment>
<comment type="subunit">
    <text evidence="2">Homotetramer.</text>
</comment>
<dbReference type="RefSeq" id="WP_270677007.1">
    <property type="nucleotide sequence ID" value="NZ_JAQFWP010000011.1"/>
</dbReference>
<dbReference type="NCBIfam" id="TIGR00621">
    <property type="entry name" value="ssb"/>
    <property type="match status" value="1"/>
</dbReference>
<dbReference type="HAMAP" id="MF_00984">
    <property type="entry name" value="SSB"/>
    <property type="match status" value="1"/>
</dbReference>